<name>A0A4R6P0L9_9GAMM</name>
<dbReference type="Gene3D" id="1.10.12.10">
    <property type="entry name" value="Lyase 2-enoyl-coa Hydratase, Chain A, domain 2"/>
    <property type="match status" value="1"/>
</dbReference>
<dbReference type="CDD" id="cd06558">
    <property type="entry name" value="crotonase-like"/>
    <property type="match status" value="1"/>
</dbReference>
<protein>
    <submittedName>
        <fullName evidence="5">Short chain enoyl-CoA hydratase /enoyl-CoA hydratase</fullName>
    </submittedName>
</protein>
<evidence type="ECO:0000313" key="5">
    <source>
        <dbReference type="EMBL" id="TDP29935.1"/>
    </source>
</evidence>
<comment type="subcellular location">
    <subcellularLocation>
        <location evidence="1">Peroxisome</location>
    </subcellularLocation>
</comment>
<comment type="similarity">
    <text evidence="2">Belongs to the enoyl-CoA hydratase/isomerase family.</text>
</comment>
<keyword evidence="4" id="KW-0413">Isomerase</keyword>
<dbReference type="Proteomes" id="UP000295531">
    <property type="component" value="Unassembled WGS sequence"/>
</dbReference>
<proteinExistence type="inferred from homology"/>
<sequence>MDTPQVEVSHADGVVRIKLNRPEKKNAFTQAMYTACEQALIAADNDASVSVVVFEGAGDSFSSGNDLNDFLAIENLDESAPPFKFLHTINRVTVPIVAKVNGLAIGIGTTLLLHCDLVYASEHATFALPFVKLGLLPEAGSSLLLPRLCGHQRASELLLLGDNFSARQAQQFGFVNGVVAADELDQHVDNVIAKLTSQSRQALRISKQLIKSPQQSVADRISHEAGYFAKALSSDEAKQAIAAKLQKK</sequence>
<dbReference type="RefSeq" id="WP_133540369.1">
    <property type="nucleotide sequence ID" value="NZ_SNXI01000016.1"/>
</dbReference>
<dbReference type="Pfam" id="PF00378">
    <property type="entry name" value="ECH_1"/>
    <property type="match status" value="1"/>
</dbReference>
<accession>A0A4R6P0L9</accession>
<evidence type="ECO:0000313" key="6">
    <source>
        <dbReference type="Proteomes" id="UP000295531"/>
    </source>
</evidence>
<dbReference type="EMBL" id="SNXI01000016">
    <property type="protein sequence ID" value="TDP29935.1"/>
    <property type="molecule type" value="Genomic_DNA"/>
</dbReference>
<dbReference type="InterPro" id="IPR001753">
    <property type="entry name" value="Enoyl-CoA_hydra/iso"/>
</dbReference>
<dbReference type="AlphaFoldDB" id="A0A4R6P0L9"/>
<gene>
    <name evidence="5" type="ORF">DEU29_11632</name>
</gene>
<dbReference type="GO" id="GO:0004165">
    <property type="term" value="F:delta(3)-delta(2)-enoyl-CoA isomerase activity"/>
    <property type="evidence" value="ECO:0007669"/>
    <property type="project" value="UniProtKB-ARBA"/>
</dbReference>
<evidence type="ECO:0000256" key="3">
    <source>
        <dbReference type="ARBA" id="ARBA00023140"/>
    </source>
</evidence>
<evidence type="ECO:0000256" key="1">
    <source>
        <dbReference type="ARBA" id="ARBA00004275"/>
    </source>
</evidence>
<evidence type="ECO:0000256" key="4">
    <source>
        <dbReference type="ARBA" id="ARBA00023235"/>
    </source>
</evidence>
<keyword evidence="3" id="KW-0576">Peroxisome</keyword>
<dbReference type="SUPFAM" id="SSF52096">
    <property type="entry name" value="ClpP/crotonase"/>
    <property type="match status" value="1"/>
</dbReference>
<dbReference type="Gene3D" id="3.90.226.10">
    <property type="entry name" value="2-enoyl-CoA Hydratase, Chain A, domain 1"/>
    <property type="match status" value="1"/>
</dbReference>
<dbReference type="InterPro" id="IPR014748">
    <property type="entry name" value="Enoyl-CoA_hydra_C"/>
</dbReference>
<dbReference type="InterPro" id="IPR029045">
    <property type="entry name" value="ClpP/crotonase-like_dom_sf"/>
</dbReference>
<dbReference type="OrthoDB" id="9797151at2"/>
<reference evidence="5 6" key="1">
    <citation type="submission" date="2019-03" db="EMBL/GenBank/DDBJ databases">
        <title>Freshwater and sediment microbial communities from various areas in North America, analyzing microbe dynamics in response to fracking.</title>
        <authorList>
            <person name="Lamendella R."/>
        </authorList>
    </citation>
    <scope>NUCLEOTIDE SEQUENCE [LARGE SCALE GENOMIC DNA]</scope>
    <source>
        <strain evidence="5 6">18_TX</strain>
    </source>
</reference>
<dbReference type="PANTHER" id="PTHR43684">
    <property type="match status" value="1"/>
</dbReference>
<keyword evidence="6" id="KW-1185">Reference proteome</keyword>
<dbReference type="InterPro" id="IPR051053">
    <property type="entry name" value="ECH/Chromodomain_protein"/>
</dbReference>
<dbReference type="PANTHER" id="PTHR43684:SF1">
    <property type="entry name" value="ENOYL-COA DELTA ISOMERASE 2"/>
    <property type="match status" value="1"/>
</dbReference>
<comment type="caution">
    <text evidence="5">The sequence shown here is derived from an EMBL/GenBank/DDBJ whole genome shotgun (WGS) entry which is preliminary data.</text>
</comment>
<organism evidence="5 6">
    <name type="scientific">Idiomarina aquatica</name>
    <dbReference type="NCBI Taxonomy" id="1327752"/>
    <lineage>
        <taxon>Bacteria</taxon>
        <taxon>Pseudomonadati</taxon>
        <taxon>Pseudomonadota</taxon>
        <taxon>Gammaproteobacteria</taxon>
        <taxon>Alteromonadales</taxon>
        <taxon>Idiomarinaceae</taxon>
        <taxon>Idiomarina</taxon>
    </lineage>
</organism>
<evidence type="ECO:0000256" key="2">
    <source>
        <dbReference type="ARBA" id="ARBA00005254"/>
    </source>
</evidence>